<protein>
    <recommendedName>
        <fullName evidence="3">C2H2-type domain-containing protein</fullName>
    </recommendedName>
</protein>
<sequence length="95" mass="10559">MSPEPGDTTVAKDKYYYCEWCGHRFPSVRHLSTGSCVRHPDGSNRGYHKLYEGSEKSEYTCKYCGKCFPSIMVMAGSTCANHPDGEGHGRHVPAL</sequence>
<dbReference type="Proteomes" id="UP000787625">
    <property type="component" value="Unassembled WGS sequence"/>
</dbReference>
<evidence type="ECO:0000313" key="1">
    <source>
        <dbReference type="EMBL" id="HJD52953.1"/>
    </source>
</evidence>
<evidence type="ECO:0000313" key="2">
    <source>
        <dbReference type="Proteomes" id="UP000787625"/>
    </source>
</evidence>
<dbReference type="EMBL" id="DWUP01000090">
    <property type="protein sequence ID" value="HJD52953.1"/>
    <property type="molecule type" value="Genomic_DNA"/>
</dbReference>
<reference evidence="1" key="2">
    <citation type="submission" date="2021-04" db="EMBL/GenBank/DDBJ databases">
        <authorList>
            <person name="Gilroy R."/>
        </authorList>
    </citation>
    <scope>NUCLEOTIDE SEQUENCE</scope>
    <source>
        <strain evidence="1">MalCec1-1739</strain>
    </source>
</reference>
<dbReference type="AlphaFoldDB" id="A0A9D2UIG6"/>
<comment type="caution">
    <text evidence="1">The sequence shown here is derived from an EMBL/GenBank/DDBJ whole genome shotgun (WGS) entry which is preliminary data.</text>
</comment>
<evidence type="ECO:0008006" key="3">
    <source>
        <dbReference type="Google" id="ProtNLM"/>
    </source>
</evidence>
<name>A0A9D2UIG6_9BACT</name>
<reference evidence="1" key="1">
    <citation type="journal article" date="2021" name="PeerJ">
        <title>Extensive microbial diversity within the chicken gut microbiome revealed by metagenomics and culture.</title>
        <authorList>
            <person name="Gilroy R."/>
            <person name="Ravi A."/>
            <person name="Getino M."/>
            <person name="Pursley I."/>
            <person name="Horton D.L."/>
            <person name="Alikhan N.F."/>
            <person name="Baker D."/>
            <person name="Gharbi K."/>
            <person name="Hall N."/>
            <person name="Watson M."/>
            <person name="Adriaenssens E.M."/>
            <person name="Foster-Nyarko E."/>
            <person name="Jarju S."/>
            <person name="Secka A."/>
            <person name="Antonio M."/>
            <person name="Oren A."/>
            <person name="Chaudhuri R.R."/>
            <person name="La Ragione R."/>
            <person name="Hildebrand F."/>
            <person name="Pallen M.J."/>
        </authorList>
    </citation>
    <scope>NUCLEOTIDE SEQUENCE</scope>
    <source>
        <strain evidence="1">MalCec1-1739</strain>
    </source>
</reference>
<organism evidence="1 2">
    <name type="scientific">Candidatus Avibacteroides avistercoris</name>
    <dbReference type="NCBI Taxonomy" id="2840690"/>
    <lineage>
        <taxon>Bacteria</taxon>
        <taxon>Pseudomonadati</taxon>
        <taxon>Bacteroidota</taxon>
        <taxon>Bacteroidia</taxon>
        <taxon>Bacteroidales</taxon>
        <taxon>Bacteroidaceae</taxon>
        <taxon>Bacteroidaceae incertae sedis</taxon>
        <taxon>Candidatus Avibacteroides</taxon>
    </lineage>
</organism>
<accession>A0A9D2UIG6</accession>
<gene>
    <name evidence="1" type="ORF">IAA93_04415</name>
</gene>
<proteinExistence type="predicted"/>